<dbReference type="InterPro" id="IPR051847">
    <property type="entry name" value="RNA_proc/Spliceosome_comp"/>
</dbReference>
<keyword evidence="1 2" id="KW-0694">RNA-binding</keyword>
<evidence type="ECO:0000256" key="1">
    <source>
        <dbReference type="ARBA" id="ARBA00022884"/>
    </source>
</evidence>
<dbReference type="GO" id="GO:0003723">
    <property type="term" value="F:RNA binding"/>
    <property type="evidence" value="ECO:0007669"/>
    <property type="project" value="UniProtKB-UniRule"/>
</dbReference>
<proteinExistence type="predicted"/>
<dbReference type="PANTHER" id="PTHR45880">
    <property type="entry name" value="RNA-BINDING MOTIF PROTEIN, X-LINKED 2"/>
    <property type="match status" value="1"/>
</dbReference>
<feature type="domain" description="RRM" evidence="4">
    <location>
        <begin position="51"/>
        <end position="129"/>
    </location>
</feature>
<dbReference type="Pfam" id="PF00076">
    <property type="entry name" value="RRM_1"/>
    <property type="match status" value="1"/>
</dbReference>
<dbReference type="Proteomes" id="UP000774326">
    <property type="component" value="Unassembled WGS sequence"/>
</dbReference>
<comment type="caution">
    <text evidence="5">The sequence shown here is derived from an EMBL/GenBank/DDBJ whole genome shotgun (WGS) entry which is preliminary data.</text>
</comment>
<evidence type="ECO:0000256" key="3">
    <source>
        <dbReference type="SAM" id="MobiDB-lite"/>
    </source>
</evidence>
<evidence type="ECO:0000259" key="4">
    <source>
        <dbReference type="PROSITE" id="PS50102"/>
    </source>
</evidence>
<organism evidence="5 6">
    <name type="scientific">Wickerhamomyces pijperi</name>
    <name type="common">Yeast</name>
    <name type="synonym">Pichia pijperi</name>
    <dbReference type="NCBI Taxonomy" id="599730"/>
    <lineage>
        <taxon>Eukaryota</taxon>
        <taxon>Fungi</taxon>
        <taxon>Dikarya</taxon>
        <taxon>Ascomycota</taxon>
        <taxon>Saccharomycotina</taxon>
        <taxon>Saccharomycetes</taxon>
        <taxon>Phaffomycetales</taxon>
        <taxon>Wickerhamomycetaceae</taxon>
        <taxon>Wickerhamomyces</taxon>
    </lineage>
</organism>
<evidence type="ECO:0000256" key="2">
    <source>
        <dbReference type="PROSITE-ProRule" id="PRU00176"/>
    </source>
</evidence>
<dbReference type="InterPro" id="IPR012677">
    <property type="entry name" value="Nucleotide-bd_a/b_plait_sf"/>
</dbReference>
<evidence type="ECO:0000313" key="5">
    <source>
        <dbReference type="EMBL" id="KAH3688006.1"/>
    </source>
</evidence>
<dbReference type="CDD" id="cd12411">
    <property type="entry name" value="RRM_ist3_like"/>
    <property type="match status" value="1"/>
</dbReference>
<sequence length="311" mass="37480">MFTLQFSPLLKQNTNNSTHSIIRNTTKLSEKELELNIPFSQSWHQDYSETAYIHFSSLPYDLTEGDILIIFSQYGIPVHMKLVRDKETGQSRGFGWLKYEDQRSTVLAVDNLNGTKILGRIIGVSHAVYEERDRDEEYEMMLEEELRNDFADVKNEQTEVAKEEGNDEFEDPLLLMINKEKKDDSHRHRNHRSSSERDRDREHRRSHRDSDDRNKDRDHHRSSRPHDQDRDRRSERSHRDRDSYRDREDRDKESRRTSHRDRASREHTDSRSRDEKPRDSTHRSRDSTHRSTDHKEREDKLRKEREEDLEL</sequence>
<dbReference type="InterPro" id="IPR045844">
    <property type="entry name" value="RRM_Ist3-like"/>
</dbReference>
<dbReference type="Gene3D" id="3.30.70.330">
    <property type="match status" value="1"/>
</dbReference>
<reference evidence="5" key="2">
    <citation type="submission" date="2021-01" db="EMBL/GenBank/DDBJ databases">
        <authorList>
            <person name="Schikora-Tamarit M.A."/>
        </authorList>
    </citation>
    <scope>NUCLEOTIDE SEQUENCE</scope>
    <source>
        <strain evidence="5">CBS2887</strain>
    </source>
</reference>
<dbReference type="GO" id="GO:0000398">
    <property type="term" value="P:mRNA splicing, via spliceosome"/>
    <property type="evidence" value="ECO:0007669"/>
    <property type="project" value="InterPro"/>
</dbReference>
<dbReference type="GO" id="GO:0071013">
    <property type="term" value="C:catalytic step 2 spliceosome"/>
    <property type="evidence" value="ECO:0007669"/>
    <property type="project" value="TreeGrafter"/>
</dbReference>
<dbReference type="InterPro" id="IPR035979">
    <property type="entry name" value="RBD_domain_sf"/>
</dbReference>
<dbReference type="GO" id="GO:0071011">
    <property type="term" value="C:precatalytic spliceosome"/>
    <property type="evidence" value="ECO:0007669"/>
    <property type="project" value="TreeGrafter"/>
</dbReference>
<dbReference type="AlphaFoldDB" id="A0A9P8TR15"/>
<protein>
    <recommendedName>
        <fullName evidence="4">RRM domain-containing protein</fullName>
    </recommendedName>
</protein>
<dbReference type="PROSITE" id="PS50102">
    <property type="entry name" value="RRM"/>
    <property type="match status" value="1"/>
</dbReference>
<reference evidence="5" key="1">
    <citation type="journal article" date="2021" name="Open Biol.">
        <title>Shared evolutionary footprints suggest mitochondrial oxidative damage underlies multiple complex I losses in fungi.</title>
        <authorList>
            <person name="Schikora-Tamarit M.A."/>
            <person name="Marcet-Houben M."/>
            <person name="Nosek J."/>
            <person name="Gabaldon T."/>
        </authorList>
    </citation>
    <scope>NUCLEOTIDE SEQUENCE</scope>
    <source>
        <strain evidence="5">CBS2887</strain>
    </source>
</reference>
<keyword evidence="6" id="KW-1185">Reference proteome</keyword>
<feature type="region of interest" description="Disordered" evidence="3">
    <location>
        <begin position="179"/>
        <end position="311"/>
    </location>
</feature>
<dbReference type="GO" id="GO:0005686">
    <property type="term" value="C:U2 snRNP"/>
    <property type="evidence" value="ECO:0007669"/>
    <property type="project" value="TreeGrafter"/>
</dbReference>
<dbReference type="SMART" id="SM00360">
    <property type="entry name" value="RRM"/>
    <property type="match status" value="1"/>
</dbReference>
<accession>A0A9P8TR15</accession>
<name>A0A9P8TR15_WICPI</name>
<gene>
    <name evidence="5" type="ORF">WICPIJ_001000</name>
</gene>
<dbReference type="InterPro" id="IPR000504">
    <property type="entry name" value="RRM_dom"/>
</dbReference>
<dbReference type="SUPFAM" id="SSF54928">
    <property type="entry name" value="RNA-binding domain, RBD"/>
    <property type="match status" value="1"/>
</dbReference>
<feature type="compositionally biased region" description="Basic and acidic residues" evidence="3">
    <location>
        <begin position="193"/>
        <end position="311"/>
    </location>
</feature>
<dbReference type="PANTHER" id="PTHR45880:SF1">
    <property type="entry name" value="RNA-BINDING MOTIF PROTEIN, X-LINKED 2"/>
    <property type="match status" value="1"/>
</dbReference>
<dbReference type="OrthoDB" id="2573941at2759"/>
<dbReference type="EMBL" id="JAEUBG010000552">
    <property type="protein sequence ID" value="KAH3688006.1"/>
    <property type="molecule type" value="Genomic_DNA"/>
</dbReference>
<evidence type="ECO:0000313" key="6">
    <source>
        <dbReference type="Proteomes" id="UP000774326"/>
    </source>
</evidence>